<reference evidence="5 6" key="1">
    <citation type="submission" date="2017-08" db="EMBL/GenBank/DDBJ databases">
        <title>Complete genome sequence of Mucilaginibacter sp. strain BJC16-A31.</title>
        <authorList>
            <consortium name="Henan University of Science and Technology"/>
            <person name="You X."/>
        </authorList>
    </citation>
    <scope>NUCLEOTIDE SEQUENCE [LARGE SCALE GENOMIC DNA]</scope>
    <source>
        <strain evidence="5 6">BJC16-A31</strain>
    </source>
</reference>
<feature type="coiled-coil region" evidence="3">
    <location>
        <begin position="86"/>
        <end position="113"/>
    </location>
</feature>
<keyword evidence="3" id="KW-0175">Coiled coil</keyword>
<dbReference type="InterPro" id="IPR024930">
    <property type="entry name" value="Skp_dom_sf"/>
</dbReference>
<dbReference type="KEGG" id="muc:MuYL_1388"/>
<dbReference type="GO" id="GO:0005829">
    <property type="term" value="C:cytosol"/>
    <property type="evidence" value="ECO:0007669"/>
    <property type="project" value="TreeGrafter"/>
</dbReference>
<name>A0A223NTY0_9SPHI</name>
<dbReference type="Proteomes" id="UP000215002">
    <property type="component" value="Chromosome"/>
</dbReference>
<gene>
    <name evidence="5" type="ORF">MuYL_1388</name>
</gene>
<dbReference type="OrthoDB" id="1524711at2"/>
<dbReference type="PANTHER" id="PTHR35089:SF1">
    <property type="entry name" value="CHAPERONE PROTEIN SKP"/>
    <property type="match status" value="1"/>
</dbReference>
<dbReference type="InterPro" id="IPR005632">
    <property type="entry name" value="Chaperone_Skp"/>
</dbReference>
<evidence type="ECO:0000313" key="5">
    <source>
        <dbReference type="EMBL" id="ASU33286.1"/>
    </source>
</evidence>
<evidence type="ECO:0000256" key="3">
    <source>
        <dbReference type="SAM" id="Coils"/>
    </source>
</evidence>
<feature type="chain" id="PRO_5013324870" description="OmpH family outer membrane protein" evidence="4">
    <location>
        <begin position="24"/>
        <end position="170"/>
    </location>
</feature>
<dbReference type="GO" id="GO:0050821">
    <property type="term" value="P:protein stabilization"/>
    <property type="evidence" value="ECO:0007669"/>
    <property type="project" value="TreeGrafter"/>
</dbReference>
<dbReference type="Pfam" id="PF03938">
    <property type="entry name" value="OmpH"/>
    <property type="match status" value="1"/>
</dbReference>
<dbReference type="Gene3D" id="3.30.910.20">
    <property type="entry name" value="Skp domain"/>
    <property type="match status" value="1"/>
</dbReference>
<feature type="signal peptide" evidence="4">
    <location>
        <begin position="1"/>
        <end position="23"/>
    </location>
</feature>
<sequence>MKKLLKVALVALCFLSVGNFAKAQSKIGYINFDGLIGQMPEAKTVKSQLDIYSKQFTDQLAAMQTELQNKGQEFQKTQASMTDAVRSAKQAELQDIQKRMQDYNTNAQQKFEEKSNELIKPLSDKAHTAVEAVAKEKGYTYVVNSAQTQFIVAPVTDDLMEAVKAKLGIK</sequence>
<proteinExistence type="inferred from homology"/>
<accession>A0A223NTY0</accession>
<evidence type="ECO:0000256" key="2">
    <source>
        <dbReference type="ARBA" id="ARBA00022729"/>
    </source>
</evidence>
<evidence type="ECO:0000256" key="1">
    <source>
        <dbReference type="ARBA" id="ARBA00009091"/>
    </source>
</evidence>
<dbReference type="SMART" id="SM00935">
    <property type="entry name" value="OmpH"/>
    <property type="match status" value="1"/>
</dbReference>
<keyword evidence="2 4" id="KW-0732">Signal</keyword>
<dbReference type="SUPFAM" id="SSF111384">
    <property type="entry name" value="OmpH-like"/>
    <property type="match status" value="1"/>
</dbReference>
<dbReference type="AlphaFoldDB" id="A0A223NTY0"/>
<dbReference type="PANTHER" id="PTHR35089">
    <property type="entry name" value="CHAPERONE PROTEIN SKP"/>
    <property type="match status" value="1"/>
</dbReference>
<dbReference type="RefSeq" id="WP_094569764.1">
    <property type="nucleotide sequence ID" value="NZ_CP022743.1"/>
</dbReference>
<dbReference type="EMBL" id="CP022743">
    <property type="protein sequence ID" value="ASU33286.1"/>
    <property type="molecule type" value="Genomic_DNA"/>
</dbReference>
<comment type="similarity">
    <text evidence="1">Belongs to the Skp family.</text>
</comment>
<keyword evidence="6" id="KW-1185">Reference proteome</keyword>
<evidence type="ECO:0000313" key="6">
    <source>
        <dbReference type="Proteomes" id="UP000215002"/>
    </source>
</evidence>
<protein>
    <recommendedName>
        <fullName evidence="7">OmpH family outer membrane protein</fullName>
    </recommendedName>
</protein>
<evidence type="ECO:0000256" key="4">
    <source>
        <dbReference type="SAM" id="SignalP"/>
    </source>
</evidence>
<evidence type="ECO:0008006" key="7">
    <source>
        <dbReference type="Google" id="ProtNLM"/>
    </source>
</evidence>
<dbReference type="GO" id="GO:0051082">
    <property type="term" value="F:unfolded protein binding"/>
    <property type="evidence" value="ECO:0007669"/>
    <property type="project" value="InterPro"/>
</dbReference>
<organism evidence="5 6">
    <name type="scientific">Mucilaginibacter xinganensis</name>
    <dbReference type="NCBI Taxonomy" id="1234841"/>
    <lineage>
        <taxon>Bacteria</taxon>
        <taxon>Pseudomonadati</taxon>
        <taxon>Bacteroidota</taxon>
        <taxon>Sphingobacteriia</taxon>
        <taxon>Sphingobacteriales</taxon>
        <taxon>Sphingobacteriaceae</taxon>
        <taxon>Mucilaginibacter</taxon>
    </lineage>
</organism>